<sequence>MIGEERLWQVGANAWVVVDDQDVRAERVGQAMVTLGVTDLDEILARLAAHGISHEPVETYSNGVRHVVVLDPDGNSLSLAEAPAGPDLVPMTWLTDTRNVYDAVASRYADETRDLLDRLLHVRAGVVLFADLVRAIGGGPVADVGCGPGHTTALLRELGADAFGIDLSPAMIEIARREHPGARFEIGSMTDLQLADDSLAGVLAWWSLIYIPDEAVPGVLRHFHRVLRPGGVLAVGFHVGDVSKIDTSGDGDQAVQAYVHHRQPSRVADWLREAGFTVEAQHLLNPDEPKPRAILFARRPATPSR</sequence>
<dbReference type="InterPro" id="IPR041698">
    <property type="entry name" value="Methyltransf_25"/>
</dbReference>
<organism evidence="4 5">
    <name type="scientific">Actinomadura chokoriensis</name>
    <dbReference type="NCBI Taxonomy" id="454156"/>
    <lineage>
        <taxon>Bacteria</taxon>
        <taxon>Bacillati</taxon>
        <taxon>Actinomycetota</taxon>
        <taxon>Actinomycetes</taxon>
        <taxon>Streptosporangiales</taxon>
        <taxon>Thermomonosporaceae</taxon>
        <taxon>Actinomadura</taxon>
    </lineage>
</organism>
<dbReference type="InterPro" id="IPR029068">
    <property type="entry name" value="Glyas_Bleomycin-R_OHBP_Dase"/>
</dbReference>
<keyword evidence="1 4" id="KW-0489">Methyltransferase</keyword>
<dbReference type="Proteomes" id="UP001569904">
    <property type="component" value="Unassembled WGS sequence"/>
</dbReference>
<accession>A0ABV4R205</accession>
<dbReference type="Gene3D" id="3.40.50.150">
    <property type="entry name" value="Vaccinia Virus protein VP39"/>
    <property type="match status" value="1"/>
</dbReference>
<dbReference type="Gene3D" id="3.10.180.10">
    <property type="entry name" value="2,3-Dihydroxybiphenyl 1,2-Dioxygenase, domain 1"/>
    <property type="match status" value="1"/>
</dbReference>
<keyword evidence="2" id="KW-0808">Transferase</keyword>
<dbReference type="Pfam" id="PF13649">
    <property type="entry name" value="Methyltransf_25"/>
    <property type="match status" value="1"/>
</dbReference>
<dbReference type="CDD" id="cd02440">
    <property type="entry name" value="AdoMet_MTases"/>
    <property type="match status" value="1"/>
</dbReference>
<evidence type="ECO:0000259" key="3">
    <source>
        <dbReference type="Pfam" id="PF13649"/>
    </source>
</evidence>
<dbReference type="SUPFAM" id="SSF53335">
    <property type="entry name" value="S-adenosyl-L-methionine-dependent methyltransferases"/>
    <property type="match status" value="1"/>
</dbReference>
<evidence type="ECO:0000256" key="1">
    <source>
        <dbReference type="ARBA" id="ARBA00022603"/>
    </source>
</evidence>
<dbReference type="InterPro" id="IPR029063">
    <property type="entry name" value="SAM-dependent_MTases_sf"/>
</dbReference>
<dbReference type="PANTHER" id="PTHR43861:SF1">
    <property type="entry name" value="TRANS-ACONITATE 2-METHYLTRANSFERASE"/>
    <property type="match status" value="1"/>
</dbReference>
<dbReference type="EMBL" id="JAXCEH010000018">
    <property type="protein sequence ID" value="MFA1556934.1"/>
    <property type="molecule type" value="Genomic_DNA"/>
</dbReference>
<dbReference type="CDD" id="cd06587">
    <property type="entry name" value="VOC"/>
    <property type="match status" value="1"/>
</dbReference>
<dbReference type="PANTHER" id="PTHR43861">
    <property type="entry name" value="TRANS-ACONITATE 2-METHYLTRANSFERASE-RELATED"/>
    <property type="match status" value="1"/>
</dbReference>
<gene>
    <name evidence="4" type="ORF">SM436_24900</name>
</gene>
<name>A0ABV4R205_9ACTN</name>
<feature type="domain" description="Methyltransferase" evidence="3">
    <location>
        <begin position="141"/>
        <end position="231"/>
    </location>
</feature>
<dbReference type="GO" id="GO:0032259">
    <property type="term" value="P:methylation"/>
    <property type="evidence" value="ECO:0007669"/>
    <property type="project" value="UniProtKB-KW"/>
</dbReference>
<dbReference type="GO" id="GO:0008168">
    <property type="term" value="F:methyltransferase activity"/>
    <property type="evidence" value="ECO:0007669"/>
    <property type="project" value="UniProtKB-KW"/>
</dbReference>
<evidence type="ECO:0000313" key="4">
    <source>
        <dbReference type="EMBL" id="MFA1556934.1"/>
    </source>
</evidence>
<reference evidence="4 5" key="1">
    <citation type="submission" date="2023-11" db="EMBL/GenBank/DDBJ databases">
        <title>Actinomadura monticuli sp. nov., isolated from volcanic ash.</title>
        <authorList>
            <person name="Lee S.D."/>
            <person name="Yang H."/>
            <person name="Kim I.S."/>
        </authorList>
    </citation>
    <scope>NUCLEOTIDE SEQUENCE [LARGE SCALE GENOMIC DNA]</scope>
    <source>
        <strain evidence="4 5">DSM 45346</strain>
    </source>
</reference>
<proteinExistence type="predicted"/>
<protein>
    <submittedName>
        <fullName evidence="4">Methyltransferase domain-containing protein</fullName>
    </submittedName>
</protein>
<comment type="caution">
    <text evidence="4">The sequence shown here is derived from an EMBL/GenBank/DDBJ whole genome shotgun (WGS) entry which is preliminary data.</text>
</comment>
<keyword evidence="5" id="KW-1185">Reference proteome</keyword>
<evidence type="ECO:0000313" key="5">
    <source>
        <dbReference type="Proteomes" id="UP001569904"/>
    </source>
</evidence>
<dbReference type="RefSeq" id="WP_371943685.1">
    <property type="nucleotide sequence ID" value="NZ_JAXCEH010000018.1"/>
</dbReference>
<dbReference type="SUPFAM" id="SSF54593">
    <property type="entry name" value="Glyoxalase/Bleomycin resistance protein/Dihydroxybiphenyl dioxygenase"/>
    <property type="match status" value="1"/>
</dbReference>
<evidence type="ECO:0000256" key="2">
    <source>
        <dbReference type="ARBA" id="ARBA00022679"/>
    </source>
</evidence>